<dbReference type="InterPro" id="IPR013216">
    <property type="entry name" value="Methyltransf_11"/>
</dbReference>
<dbReference type="HOGENOM" id="CLU_077876_1_0_11"/>
<dbReference type="STRING" id="446468.Ndas_2235"/>
<dbReference type="EMBL" id="CP002040">
    <property type="protein sequence ID" value="ADH67657.1"/>
    <property type="molecule type" value="Genomic_DNA"/>
</dbReference>
<dbReference type="GeneID" id="91484820"/>
<dbReference type="RefSeq" id="WP_013153264.1">
    <property type="nucleotide sequence ID" value="NC_014210.1"/>
</dbReference>
<dbReference type="InterPro" id="IPR029063">
    <property type="entry name" value="SAM-dependent_MTases_sf"/>
</dbReference>
<keyword evidence="3" id="KW-1185">Reference proteome</keyword>
<dbReference type="Pfam" id="PF08241">
    <property type="entry name" value="Methyltransf_11"/>
    <property type="match status" value="1"/>
</dbReference>
<dbReference type="SUPFAM" id="SSF53335">
    <property type="entry name" value="S-adenosyl-L-methionine-dependent methyltransferases"/>
    <property type="match status" value="1"/>
</dbReference>
<organism evidence="2 3">
    <name type="scientific">Nocardiopsis dassonvillei (strain ATCC 23218 / DSM 43111 / CIP 107115 / JCM 7437 / KCTC 9190 / NBRC 14626 / NCTC 10488 / NRRL B-5397 / IMRU 509)</name>
    <name type="common">Actinomadura dassonvillei</name>
    <dbReference type="NCBI Taxonomy" id="446468"/>
    <lineage>
        <taxon>Bacteria</taxon>
        <taxon>Bacillati</taxon>
        <taxon>Actinomycetota</taxon>
        <taxon>Actinomycetes</taxon>
        <taxon>Streptosporangiales</taxon>
        <taxon>Nocardiopsidaceae</taxon>
        <taxon>Nocardiopsis</taxon>
    </lineage>
</organism>
<evidence type="ECO:0000313" key="2">
    <source>
        <dbReference type="EMBL" id="ADH67657.1"/>
    </source>
</evidence>
<dbReference type="KEGG" id="nda:Ndas_2235"/>
<name>D7AUS7_NOCDD</name>
<dbReference type="Gene3D" id="3.40.50.150">
    <property type="entry name" value="Vaccinia Virus protein VP39"/>
    <property type="match status" value="1"/>
</dbReference>
<accession>D7AUS7</accession>
<feature type="domain" description="Methyltransferase type 11" evidence="1">
    <location>
        <begin position="102"/>
        <end position="161"/>
    </location>
</feature>
<dbReference type="GO" id="GO:0008757">
    <property type="term" value="F:S-adenosylmethionine-dependent methyltransferase activity"/>
    <property type="evidence" value="ECO:0007669"/>
    <property type="project" value="InterPro"/>
</dbReference>
<reference evidence="2 3" key="1">
    <citation type="journal article" date="2010" name="Stand. Genomic Sci.">
        <title>Complete genome sequence of Nocardiopsis dassonvillei type strain (IMRU 509).</title>
        <authorList>
            <person name="Sun H."/>
            <person name="Lapidus A."/>
            <person name="Nolan M."/>
            <person name="Lucas S."/>
            <person name="Del Rio T.G."/>
            <person name="Tice H."/>
            <person name="Cheng J.F."/>
            <person name="Tapia R."/>
            <person name="Han C."/>
            <person name="Goodwin L."/>
            <person name="Pitluck S."/>
            <person name="Pagani I."/>
            <person name="Ivanova N."/>
            <person name="Mavromatis K."/>
            <person name="Mikhailova N."/>
            <person name="Pati A."/>
            <person name="Chen A."/>
            <person name="Palaniappan K."/>
            <person name="Land M."/>
            <person name="Hauser L."/>
            <person name="Chang Y.J."/>
            <person name="Jeffries C.D."/>
            <person name="Djao O.D."/>
            <person name="Rohde M."/>
            <person name="Sikorski J."/>
            <person name="Goker M."/>
            <person name="Woyke T."/>
            <person name="Bristow J."/>
            <person name="Eisen J.A."/>
            <person name="Markowitz V."/>
            <person name="Hugenholtz P."/>
            <person name="Kyrpides N.C."/>
            <person name="Klenk H.P."/>
        </authorList>
    </citation>
    <scope>NUCLEOTIDE SEQUENCE [LARGE SCALE GENOMIC DNA]</scope>
    <source>
        <strain evidence="3">ATCC 23218 / DSM 43111 / CIP 107115 / JCM 7437 / KCTC 9190 / NBRC 14626 / NCTC 10488 / NRRL B-5397 / IMRU 509</strain>
    </source>
</reference>
<evidence type="ECO:0000313" key="3">
    <source>
        <dbReference type="Proteomes" id="UP000002219"/>
    </source>
</evidence>
<dbReference type="Proteomes" id="UP000002219">
    <property type="component" value="Chromosome 1"/>
</dbReference>
<proteinExistence type="predicted"/>
<dbReference type="eggNOG" id="COG2226">
    <property type="taxonomic scope" value="Bacteria"/>
</dbReference>
<protein>
    <recommendedName>
        <fullName evidence="1">Methyltransferase type 11 domain-containing protein</fullName>
    </recommendedName>
</protein>
<dbReference type="AlphaFoldDB" id="D7AUS7"/>
<gene>
    <name evidence="2" type="ordered locus">Ndas_2235</name>
</gene>
<evidence type="ECO:0000259" key="1">
    <source>
        <dbReference type="Pfam" id="PF08241"/>
    </source>
</evidence>
<sequence>MFVSSRSFEEYRAMFALSDRDLSLRILDCPGGAAGFVAGARGADAVAVDPEYAGDRRALGSLALREAEHRHSLVARGAADFVWTWFGSPERYTRLRTRAARAFAADLAARPERYVAGALPDLPFADRSFDLVLSSHLLFSYGARLDEDFHRCALLELVRVARWQVRLFPVVLHTSGERYGALDRLREWLEGRGVRTRLERVDYEFQPGGDEMLLLDGLCGAAGPRTSRDGRGRAFGLDPVRWRHLEAGT</sequence>